<dbReference type="AlphaFoldDB" id="A0A4P6JV08"/>
<name>A0A4P6JV08_KTERU</name>
<evidence type="ECO:0000313" key="2">
    <source>
        <dbReference type="EMBL" id="QBD79489.1"/>
    </source>
</evidence>
<feature type="transmembrane region" description="Helical" evidence="1">
    <location>
        <begin position="139"/>
        <end position="163"/>
    </location>
</feature>
<protein>
    <submittedName>
        <fullName evidence="2">Uncharacterized protein</fullName>
    </submittedName>
</protein>
<dbReference type="KEGG" id="kbs:EPA93_27320"/>
<dbReference type="Proteomes" id="UP000290365">
    <property type="component" value="Chromosome"/>
</dbReference>
<accession>A0A4P6JV08</accession>
<dbReference type="OrthoDB" id="137036at2"/>
<keyword evidence="3" id="KW-1185">Reference proteome</keyword>
<keyword evidence="1" id="KW-1133">Transmembrane helix</keyword>
<dbReference type="EMBL" id="CP035758">
    <property type="protein sequence ID" value="QBD79489.1"/>
    <property type="molecule type" value="Genomic_DNA"/>
</dbReference>
<proteinExistence type="predicted"/>
<reference evidence="2 3" key="1">
    <citation type="submission" date="2019-01" db="EMBL/GenBank/DDBJ databases">
        <title>Ktedonosporobacter rubrisoli SCAWS-G2.</title>
        <authorList>
            <person name="Huang Y."/>
            <person name="Yan B."/>
        </authorList>
    </citation>
    <scope>NUCLEOTIDE SEQUENCE [LARGE SCALE GENOMIC DNA]</scope>
    <source>
        <strain evidence="2 3">SCAWS-G2</strain>
    </source>
</reference>
<gene>
    <name evidence="2" type="ORF">EPA93_27320</name>
</gene>
<sequence>METKRCPGCHRLQRATTKTCSHCQYVFVKKKPRIPQTLEQTNQFIPPASPHRAGHYSGLHPEDQPYQSSKIAVQSLAKPETEPRRLVQHEPEQMSLPAPQTAAILEWHNKATLPCVDSIEISREERGAFLRKVFPSGRAISVITAASCIIFLLASSIVAFALINKEPATASSAHSQARVTARISPTQPTLLTLEGSGFGPADLIVFTYDQHKRLNSPAGQILQTHANGQGTFSVQALLPAEHRTGSFSVEITDMGATTFTLTVQVTGATTFQDPLTPLG</sequence>
<keyword evidence="1" id="KW-0472">Membrane</keyword>
<keyword evidence="1" id="KW-0812">Transmembrane</keyword>
<dbReference type="RefSeq" id="WP_129890541.1">
    <property type="nucleotide sequence ID" value="NZ_CP035758.1"/>
</dbReference>
<organism evidence="2 3">
    <name type="scientific">Ktedonosporobacter rubrisoli</name>
    <dbReference type="NCBI Taxonomy" id="2509675"/>
    <lineage>
        <taxon>Bacteria</taxon>
        <taxon>Bacillati</taxon>
        <taxon>Chloroflexota</taxon>
        <taxon>Ktedonobacteria</taxon>
        <taxon>Ktedonobacterales</taxon>
        <taxon>Ktedonosporobacteraceae</taxon>
        <taxon>Ktedonosporobacter</taxon>
    </lineage>
</organism>
<evidence type="ECO:0000313" key="3">
    <source>
        <dbReference type="Proteomes" id="UP000290365"/>
    </source>
</evidence>
<evidence type="ECO:0000256" key="1">
    <source>
        <dbReference type="SAM" id="Phobius"/>
    </source>
</evidence>